<dbReference type="RefSeq" id="WP_379913114.1">
    <property type="nucleotide sequence ID" value="NZ_JBHSWE010000001.1"/>
</dbReference>
<accession>A0ABW2A1S6</accession>
<keyword evidence="5" id="KW-1185">Reference proteome</keyword>
<reference evidence="5" key="1">
    <citation type="journal article" date="2019" name="Int. J. Syst. Evol. Microbiol.">
        <title>The Global Catalogue of Microorganisms (GCM) 10K type strain sequencing project: providing services to taxonomists for standard genome sequencing and annotation.</title>
        <authorList>
            <consortium name="The Broad Institute Genomics Platform"/>
            <consortium name="The Broad Institute Genome Sequencing Center for Infectious Disease"/>
            <person name="Wu L."/>
            <person name="Ma J."/>
        </authorList>
    </citation>
    <scope>NUCLEOTIDE SEQUENCE [LARGE SCALE GENOMIC DNA]</scope>
    <source>
        <strain evidence="5">NBRC 111756</strain>
    </source>
</reference>
<feature type="compositionally biased region" description="Basic and acidic residues" evidence="2">
    <location>
        <begin position="326"/>
        <end position="336"/>
    </location>
</feature>
<dbReference type="InterPro" id="IPR027065">
    <property type="entry name" value="Lon_Prtase"/>
</dbReference>
<dbReference type="Gene3D" id="1.10.8.60">
    <property type="match status" value="1"/>
</dbReference>
<sequence length="445" mass="47614">MICALCHEEKLLPFARGGIERVIEQSSRYVDDSTRLSLHRGEIVDLLRESNYWARQRHQDRIEAADVAQAVATARHRNSQYAELMLRQMERGTLMIDTEGAVPGQGNGLTVIQMGDHRFGRPARITATARIGSGRMIDIERETKLGGAIHSKGVLILSAFLGNRYARNSPLSLNASLVFEQSYGAVEGDSASALELCTLLSAIAGVPLKQQFAVTGSVNQHGRIQAIGGVNEKIEGFFELCSSRGLSGDQGVIIPAANVEHLTLHSEVVEACRDGHFHIYAVAEIDEMLALLTGQDAGEMDRDGLYPPRTLNGRVQRQLQDWYETARKQHSQENGRDPPPGADPRSRCLRSRQAGALRATGSGAGHRSGSPADRGSGPPYRGGSAILPGSDTPHGALAPAQSRPARAGEPAAVAGAAAAASATGAAKRRAMAPAHLPWSLVRGAW</sequence>
<keyword evidence="1" id="KW-0720">Serine protease</keyword>
<dbReference type="InterPro" id="IPR046843">
    <property type="entry name" value="LonB_AAA-LID"/>
</dbReference>
<comment type="similarity">
    <text evidence="1">Belongs to the peptidase S16 family.</text>
</comment>
<dbReference type="PANTHER" id="PTHR10046">
    <property type="entry name" value="ATP DEPENDENT LON PROTEASE FAMILY MEMBER"/>
    <property type="match status" value="1"/>
</dbReference>
<dbReference type="PRINTS" id="PR00830">
    <property type="entry name" value="ENDOLAPTASE"/>
</dbReference>
<gene>
    <name evidence="4" type="ORF">ACFQDL_15885</name>
</gene>
<evidence type="ECO:0000259" key="3">
    <source>
        <dbReference type="PROSITE" id="PS51786"/>
    </source>
</evidence>
<dbReference type="InterPro" id="IPR014721">
    <property type="entry name" value="Ribsml_uS5_D2-typ_fold_subgr"/>
</dbReference>
<name>A0ABW2A1S6_9GAMM</name>
<evidence type="ECO:0000256" key="2">
    <source>
        <dbReference type="SAM" id="MobiDB-lite"/>
    </source>
</evidence>
<comment type="caution">
    <text evidence="4">The sequence shown here is derived from an EMBL/GenBank/DDBJ whole genome shotgun (WGS) entry which is preliminary data.</text>
</comment>
<keyword evidence="1" id="KW-0645">Protease</keyword>
<feature type="active site" evidence="1">
    <location>
        <position position="190"/>
    </location>
</feature>
<dbReference type="EC" id="3.4.21.53" evidence="1"/>
<dbReference type="InterPro" id="IPR008269">
    <property type="entry name" value="Lon_proteolytic"/>
</dbReference>
<feature type="active site" evidence="1">
    <location>
        <position position="233"/>
    </location>
</feature>
<dbReference type="SUPFAM" id="SSF54211">
    <property type="entry name" value="Ribosomal protein S5 domain 2-like"/>
    <property type="match status" value="1"/>
</dbReference>
<dbReference type="Proteomes" id="UP001596422">
    <property type="component" value="Unassembled WGS sequence"/>
</dbReference>
<feature type="region of interest" description="Disordered" evidence="2">
    <location>
        <begin position="326"/>
        <end position="408"/>
    </location>
</feature>
<evidence type="ECO:0000313" key="4">
    <source>
        <dbReference type="EMBL" id="MFC6671387.1"/>
    </source>
</evidence>
<feature type="domain" description="Lon proteolytic" evidence="3">
    <location>
        <begin position="100"/>
        <end position="295"/>
    </location>
</feature>
<proteinExistence type="inferred from homology"/>
<keyword evidence="1" id="KW-0378">Hydrolase</keyword>
<protein>
    <recommendedName>
        <fullName evidence="1">endopeptidase La</fullName>
        <ecNumber evidence="1">3.4.21.53</ecNumber>
    </recommendedName>
</protein>
<dbReference type="Pfam" id="PF05362">
    <property type="entry name" value="Lon_C"/>
    <property type="match status" value="1"/>
</dbReference>
<comment type="catalytic activity">
    <reaction evidence="1">
        <text>Hydrolysis of proteins in presence of ATP.</text>
        <dbReference type="EC" id="3.4.21.53"/>
    </reaction>
</comment>
<organism evidence="4 5">
    <name type="scientific">Marinobacterium aestuariivivens</name>
    <dbReference type="NCBI Taxonomy" id="1698799"/>
    <lineage>
        <taxon>Bacteria</taxon>
        <taxon>Pseudomonadati</taxon>
        <taxon>Pseudomonadota</taxon>
        <taxon>Gammaproteobacteria</taxon>
        <taxon>Oceanospirillales</taxon>
        <taxon>Oceanospirillaceae</taxon>
        <taxon>Marinobacterium</taxon>
    </lineage>
</organism>
<evidence type="ECO:0000256" key="1">
    <source>
        <dbReference type="PROSITE-ProRule" id="PRU01122"/>
    </source>
</evidence>
<dbReference type="Gene3D" id="3.30.230.10">
    <property type="match status" value="1"/>
</dbReference>
<evidence type="ECO:0000313" key="5">
    <source>
        <dbReference type="Proteomes" id="UP001596422"/>
    </source>
</evidence>
<dbReference type="Pfam" id="PF20436">
    <property type="entry name" value="LonB_AAA-LID"/>
    <property type="match status" value="1"/>
</dbReference>
<dbReference type="PROSITE" id="PS51786">
    <property type="entry name" value="LON_PROTEOLYTIC"/>
    <property type="match status" value="1"/>
</dbReference>
<dbReference type="InterPro" id="IPR020568">
    <property type="entry name" value="Ribosomal_Su5_D2-typ_SF"/>
</dbReference>
<dbReference type="EMBL" id="JBHSWE010000001">
    <property type="protein sequence ID" value="MFC6671387.1"/>
    <property type="molecule type" value="Genomic_DNA"/>
</dbReference>